<dbReference type="RefSeq" id="WP_140850438.1">
    <property type="nucleotide sequence ID" value="NZ_RCZC01000002.1"/>
</dbReference>
<dbReference type="PANTHER" id="PTHR36151:SF3">
    <property type="entry name" value="ER-BOUND OXYGENASE MPAB_MPAB'_RUBBER OXYGENASE CATALYTIC DOMAIN-CONTAINING PROTEIN"/>
    <property type="match status" value="1"/>
</dbReference>
<gene>
    <name evidence="2" type="ORF">EAH76_08940</name>
</gene>
<sequence length="282" mass="30652">MTSADRLTRPLKGLIVGQVRALFNDSARGEKPVQRNPQALFPPDSVAWRVHGDVTTMLVGGIAALLLQMLHPKVLAGVWDHSGFRDDMQGRLRRTARFIAVTTFGAPDDARAMIARVRQIHDHIGGTLPDGTPYRAGDPALLAWVHVSEVLSFLDGWIRYGEPMMSRADQDRYVAEMARIAEPLGVDPVPHSRAEAEAIMAAMRPELVVDARTRDVASVLLDQPAPSIAAGPFATMTLHAGVDLLPGWAREMHGLAQPSLGLPLLRAGTFGVASTLRWAFRA</sequence>
<dbReference type="InterPro" id="IPR018713">
    <property type="entry name" value="MPAB/Lcp_cat_dom"/>
</dbReference>
<dbReference type="Proteomes" id="UP000319931">
    <property type="component" value="Unassembled WGS sequence"/>
</dbReference>
<dbReference type="OrthoDB" id="108890at2"/>
<dbReference type="EMBL" id="RCZC01000002">
    <property type="protein sequence ID" value="TPG55326.1"/>
    <property type="molecule type" value="Genomic_DNA"/>
</dbReference>
<evidence type="ECO:0000313" key="2">
    <source>
        <dbReference type="EMBL" id="TPG55326.1"/>
    </source>
</evidence>
<comment type="caution">
    <text evidence="2">The sequence shown here is derived from an EMBL/GenBank/DDBJ whole genome shotgun (WGS) entry which is preliminary data.</text>
</comment>
<name>A0A502G274_9SPHN</name>
<feature type="domain" description="ER-bound oxygenase mpaB/mpaB'/Rubber oxygenase catalytic" evidence="1">
    <location>
        <begin position="48"/>
        <end position="259"/>
    </location>
</feature>
<dbReference type="GO" id="GO:0016491">
    <property type="term" value="F:oxidoreductase activity"/>
    <property type="evidence" value="ECO:0007669"/>
    <property type="project" value="InterPro"/>
</dbReference>
<proteinExistence type="predicted"/>
<protein>
    <submittedName>
        <fullName evidence="2">DUF2236 domain-containing protein</fullName>
    </submittedName>
</protein>
<organism evidence="2 3">
    <name type="scientific">Sphingomonas glacialis</name>
    <dbReference type="NCBI Taxonomy" id="658225"/>
    <lineage>
        <taxon>Bacteria</taxon>
        <taxon>Pseudomonadati</taxon>
        <taxon>Pseudomonadota</taxon>
        <taxon>Alphaproteobacteria</taxon>
        <taxon>Sphingomonadales</taxon>
        <taxon>Sphingomonadaceae</taxon>
        <taxon>Sphingomonas</taxon>
    </lineage>
</organism>
<evidence type="ECO:0000259" key="1">
    <source>
        <dbReference type="Pfam" id="PF09995"/>
    </source>
</evidence>
<evidence type="ECO:0000313" key="3">
    <source>
        <dbReference type="Proteomes" id="UP000319931"/>
    </source>
</evidence>
<dbReference type="AlphaFoldDB" id="A0A502G274"/>
<keyword evidence="3" id="KW-1185">Reference proteome</keyword>
<dbReference type="Pfam" id="PF09995">
    <property type="entry name" value="MPAB_Lcp_cat"/>
    <property type="match status" value="1"/>
</dbReference>
<accession>A0A502G274</accession>
<reference evidence="2 3" key="1">
    <citation type="journal article" date="2019" name="Environ. Microbiol.">
        <title>Species interactions and distinct microbial communities in high Arctic permafrost affected cryosols are associated with the CH4 and CO2 gas fluxes.</title>
        <authorList>
            <person name="Altshuler I."/>
            <person name="Hamel J."/>
            <person name="Turney S."/>
            <person name="Magnuson E."/>
            <person name="Levesque R."/>
            <person name="Greer C."/>
            <person name="Whyte L.G."/>
        </authorList>
    </citation>
    <scope>NUCLEOTIDE SEQUENCE [LARGE SCALE GENOMIC DNA]</scope>
    <source>
        <strain evidence="2 3">E6.1</strain>
    </source>
</reference>
<dbReference type="PANTHER" id="PTHR36151">
    <property type="entry name" value="BLR2777 PROTEIN"/>
    <property type="match status" value="1"/>
</dbReference>